<dbReference type="EMBL" id="JAGTUU010000003">
    <property type="protein sequence ID" value="MBS0124269.1"/>
    <property type="molecule type" value="Genomic_DNA"/>
</dbReference>
<evidence type="ECO:0000313" key="3">
    <source>
        <dbReference type="EMBL" id="MBS0124269.1"/>
    </source>
</evidence>
<protein>
    <submittedName>
        <fullName evidence="3">DUF1311 domain-containing protein</fullName>
    </submittedName>
</protein>
<proteinExistence type="predicted"/>
<organism evidence="3 4">
    <name type="scientific">Thetidibacter halocola</name>
    <dbReference type="NCBI Taxonomy" id="2827239"/>
    <lineage>
        <taxon>Bacteria</taxon>
        <taxon>Pseudomonadati</taxon>
        <taxon>Pseudomonadota</taxon>
        <taxon>Alphaproteobacteria</taxon>
        <taxon>Rhodobacterales</taxon>
        <taxon>Roseobacteraceae</taxon>
        <taxon>Thetidibacter</taxon>
    </lineage>
</organism>
<dbReference type="PANTHER" id="PTHR39176:SF1">
    <property type="entry name" value="PERIPLASMIC PROTEIN"/>
    <property type="match status" value="1"/>
</dbReference>
<comment type="caution">
    <text evidence="3">The sequence shown here is derived from an EMBL/GenBank/DDBJ whole genome shotgun (WGS) entry which is preliminary data.</text>
</comment>
<keyword evidence="4" id="KW-1185">Reference proteome</keyword>
<name>A0A8J7WFM4_9RHOB</name>
<dbReference type="AlphaFoldDB" id="A0A8J7WFM4"/>
<feature type="signal peptide" evidence="1">
    <location>
        <begin position="1"/>
        <end position="18"/>
    </location>
</feature>
<dbReference type="Pfam" id="PF07007">
    <property type="entry name" value="LprI"/>
    <property type="match status" value="1"/>
</dbReference>
<dbReference type="Proteomes" id="UP000681356">
    <property type="component" value="Unassembled WGS sequence"/>
</dbReference>
<reference evidence="3" key="1">
    <citation type="submission" date="2021-04" db="EMBL/GenBank/DDBJ databases">
        <authorList>
            <person name="Yoon J."/>
        </authorList>
    </citation>
    <scope>NUCLEOTIDE SEQUENCE</scope>
    <source>
        <strain evidence="3">KMU-90</strain>
    </source>
</reference>
<sequence>MRPFVLALFLLVPGAAQAQQAQPADVQTLQSCVQNYANGAPQSRVIGGCVGIIDGAFRNGTTLEIAEGIMREHAAWDTLLNAWWQPMKARAQANGTWDRLLASQRQWIRDRDAECQRAYDSAGGGSIRVIYAAECQRDLTAAKAVDFFYSLYK</sequence>
<evidence type="ECO:0000259" key="2">
    <source>
        <dbReference type="Pfam" id="PF07007"/>
    </source>
</evidence>
<gene>
    <name evidence="3" type="ORF">KB874_08975</name>
</gene>
<evidence type="ECO:0000313" key="4">
    <source>
        <dbReference type="Proteomes" id="UP000681356"/>
    </source>
</evidence>
<feature type="chain" id="PRO_5035163286" evidence="1">
    <location>
        <begin position="19"/>
        <end position="153"/>
    </location>
</feature>
<dbReference type="RefSeq" id="WP_212536226.1">
    <property type="nucleotide sequence ID" value="NZ_JAGTUU010000003.1"/>
</dbReference>
<feature type="domain" description="Lysozyme inhibitor LprI-like N-terminal" evidence="2">
    <location>
        <begin position="59"/>
        <end position="144"/>
    </location>
</feature>
<dbReference type="Gene3D" id="1.20.1270.180">
    <property type="match status" value="1"/>
</dbReference>
<dbReference type="PANTHER" id="PTHR39176">
    <property type="entry name" value="PERIPLASMIC PROTEIN-RELATED"/>
    <property type="match status" value="1"/>
</dbReference>
<evidence type="ECO:0000256" key="1">
    <source>
        <dbReference type="SAM" id="SignalP"/>
    </source>
</evidence>
<keyword evidence="1" id="KW-0732">Signal</keyword>
<accession>A0A8J7WFM4</accession>
<dbReference type="InterPro" id="IPR009739">
    <property type="entry name" value="LprI-like_N"/>
</dbReference>